<feature type="signal peptide" evidence="8">
    <location>
        <begin position="1"/>
        <end position="17"/>
    </location>
</feature>
<dbReference type="GO" id="GO:0010185">
    <property type="term" value="P:regulation of cellular defense response"/>
    <property type="evidence" value="ECO:0007669"/>
    <property type="project" value="UniProtKB-ARBA"/>
</dbReference>
<dbReference type="Pfam" id="PF22633">
    <property type="entry name" value="F5_F8_type_C_2"/>
    <property type="match status" value="1"/>
</dbReference>
<keyword evidence="8" id="KW-0732">Signal</keyword>
<keyword evidence="4" id="KW-0479">Metal-binding</keyword>
<dbReference type="SMART" id="SM00607">
    <property type="entry name" value="FTP"/>
    <property type="match status" value="1"/>
</dbReference>
<dbReference type="OrthoDB" id="6158912at2759"/>
<dbReference type="EMBL" id="CAJPWZ010001605">
    <property type="protein sequence ID" value="CAG2218684.1"/>
    <property type="molecule type" value="Genomic_DNA"/>
</dbReference>
<keyword evidence="5" id="KW-0430">Lectin</keyword>
<dbReference type="GO" id="GO:0046872">
    <property type="term" value="F:metal ion binding"/>
    <property type="evidence" value="ECO:0007669"/>
    <property type="project" value="UniProtKB-KW"/>
</dbReference>
<evidence type="ECO:0000256" key="8">
    <source>
        <dbReference type="SAM" id="SignalP"/>
    </source>
</evidence>
<evidence type="ECO:0000313" key="11">
    <source>
        <dbReference type="Proteomes" id="UP000683360"/>
    </source>
</evidence>
<evidence type="ECO:0000313" key="10">
    <source>
        <dbReference type="EMBL" id="CAG2218684.1"/>
    </source>
</evidence>
<evidence type="ECO:0000256" key="4">
    <source>
        <dbReference type="ARBA" id="ARBA00022723"/>
    </source>
</evidence>
<keyword evidence="7" id="KW-1015">Disulfide bond</keyword>
<comment type="caution">
    <text evidence="10">The sequence shown here is derived from an EMBL/GenBank/DDBJ whole genome shotgun (WGS) entry which is preliminary data.</text>
</comment>
<comment type="function">
    <text evidence="1">Acts as a defensive agent. Recognizes blood group fucosylated oligosaccharides including A, B, H and Lewis B-type antigens. Does not recognize Lewis A antigen and has low affinity for monovalent haptens.</text>
</comment>
<evidence type="ECO:0000256" key="7">
    <source>
        <dbReference type="ARBA" id="ARBA00023157"/>
    </source>
</evidence>
<dbReference type="InterPro" id="IPR006585">
    <property type="entry name" value="FTP1"/>
</dbReference>
<dbReference type="Gene3D" id="2.60.120.260">
    <property type="entry name" value="Galactose-binding domain-like"/>
    <property type="match status" value="1"/>
</dbReference>
<dbReference type="SUPFAM" id="SSF49785">
    <property type="entry name" value="Galactose-binding domain-like"/>
    <property type="match status" value="1"/>
</dbReference>
<reference evidence="10" key="1">
    <citation type="submission" date="2021-03" db="EMBL/GenBank/DDBJ databases">
        <authorList>
            <person name="Bekaert M."/>
        </authorList>
    </citation>
    <scope>NUCLEOTIDE SEQUENCE</scope>
</reference>
<keyword evidence="6" id="KW-0106">Calcium</keyword>
<gene>
    <name evidence="10" type="ORF">MEDL_32246</name>
</gene>
<accession>A0A8S3SAF9</accession>
<feature type="domain" description="Fucolectin tachylectin-4 pentraxin-1" evidence="9">
    <location>
        <begin position="77"/>
        <end position="218"/>
    </location>
</feature>
<protein>
    <recommendedName>
        <fullName evidence="9">Fucolectin tachylectin-4 pentraxin-1 domain-containing protein</fullName>
    </recommendedName>
</protein>
<evidence type="ECO:0000256" key="5">
    <source>
        <dbReference type="ARBA" id="ARBA00022734"/>
    </source>
</evidence>
<evidence type="ECO:0000256" key="3">
    <source>
        <dbReference type="ARBA" id="ARBA00011233"/>
    </source>
</evidence>
<dbReference type="InterPro" id="IPR008979">
    <property type="entry name" value="Galactose-bd-like_sf"/>
</dbReference>
<evidence type="ECO:0000256" key="1">
    <source>
        <dbReference type="ARBA" id="ARBA00002219"/>
    </source>
</evidence>
<dbReference type="PANTHER" id="PTHR45713">
    <property type="entry name" value="FTP DOMAIN-CONTAINING PROTEIN"/>
    <property type="match status" value="1"/>
</dbReference>
<keyword evidence="11" id="KW-1185">Reference proteome</keyword>
<proteinExistence type="inferred from homology"/>
<dbReference type="PANTHER" id="PTHR45713:SF15">
    <property type="entry name" value="F5_8 TYPE C DOMAIN-CONTAINING PROTEIN"/>
    <property type="match status" value="1"/>
</dbReference>
<evidence type="ECO:0000256" key="2">
    <source>
        <dbReference type="ARBA" id="ARBA00010147"/>
    </source>
</evidence>
<organism evidence="10 11">
    <name type="scientific">Mytilus edulis</name>
    <name type="common">Blue mussel</name>
    <dbReference type="NCBI Taxonomy" id="6550"/>
    <lineage>
        <taxon>Eukaryota</taxon>
        <taxon>Metazoa</taxon>
        <taxon>Spiralia</taxon>
        <taxon>Lophotrochozoa</taxon>
        <taxon>Mollusca</taxon>
        <taxon>Bivalvia</taxon>
        <taxon>Autobranchia</taxon>
        <taxon>Pteriomorphia</taxon>
        <taxon>Mytilida</taxon>
        <taxon>Mytiloidea</taxon>
        <taxon>Mytilidae</taxon>
        <taxon>Mytilinae</taxon>
        <taxon>Mytilus</taxon>
    </lineage>
</organism>
<dbReference type="InterPro" id="IPR051941">
    <property type="entry name" value="BG_Antigen-Binding_Lectin"/>
</dbReference>
<dbReference type="GO" id="GO:0001868">
    <property type="term" value="P:regulation of complement activation, lectin pathway"/>
    <property type="evidence" value="ECO:0007669"/>
    <property type="project" value="UniProtKB-ARBA"/>
</dbReference>
<sequence length="222" mass="25404">MQQVIFIIAYCVCLISACQITISGGNVNSDTCKGYDKLESKIDKLKETLTAKLDRNLRILNKVNEQVKDWKPKKVVIKNVALKKRSYQSSWEIKTRSWRNYICCATDYGNDGNATTFSHTALENYPYWWVDLGQVYDIIRIEIINRSDGQGPDRLHDVDITVGPSLKKLSLCTHYKGPAKTREHLIFHCNKQMSGRYVKVAIKGKEYLQLSEVIVIAPEISE</sequence>
<evidence type="ECO:0000256" key="6">
    <source>
        <dbReference type="ARBA" id="ARBA00022837"/>
    </source>
</evidence>
<dbReference type="GO" id="GO:0042806">
    <property type="term" value="F:fucose binding"/>
    <property type="evidence" value="ECO:0007669"/>
    <property type="project" value="UniProtKB-ARBA"/>
</dbReference>
<comment type="similarity">
    <text evidence="2">Belongs to the fucolectin family.</text>
</comment>
<comment type="subunit">
    <text evidence="3">Homotrimer.</text>
</comment>
<name>A0A8S3SAF9_MYTED</name>
<dbReference type="Proteomes" id="UP000683360">
    <property type="component" value="Unassembled WGS sequence"/>
</dbReference>
<dbReference type="AlphaFoldDB" id="A0A8S3SAF9"/>
<feature type="chain" id="PRO_5035742111" description="Fucolectin tachylectin-4 pentraxin-1 domain-containing protein" evidence="8">
    <location>
        <begin position="18"/>
        <end position="222"/>
    </location>
</feature>
<evidence type="ECO:0000259" key="9">
    <source>
        <dbReference type="SMART" id="SM00607"/>
    </source>
</evidence>